<evidence type="ECO:0000256" key="4">
    <source>
        <dbReference type="ARBA" id="ARBA00022597"/>
    </source>
</evidence>
<dbReference type="Gramene" id="KFK43063">
    <property type="protein sequence ID" value="KFK43063"/>
    <property type="gene ID" value="AALP_AA1G073500"/>
</dbReference>
<dbReference type="SUPFAM" id="SSF103473">
    <property type="entry name" value="MFS general substrate transporter"/>
    <property type="match status" value="1"/>
</dbReference>
<name>A0A087HLR1_ARAAL</name>
<evidence type="ECO:0000313" key="12">
    <source>
        <dbReference type="EMBL" id="KFK43063.1"/>
    </source>
</evidence>
<comment type="similarity">
    <text evidence="2 9">Belongs to the major facilitator superfamily. Sugar transporter (TC 2.A.1.1) family.</text>
</comment>
<dbReference type="InterPro" id="IPR003663">
    <property type="entry name" value="Sugar/inositol_transpt"/>
</dbReference>
<dbReference type="InterPro" id="IPR044778">
    <property type="entry name" value="MFS_STP/MST-like_plant"/>
</dbReference>
<feature type="transmembrane region" description="Helical" evidence="10">
    <location>
        <begin position="446"/>
        <end position="469"/>
    </location>
</feature>
<dbReference type="Proteomes" id="UP000029120">
    <property type="component" value="Chromosome 1"/>
</dbReference>
<organism evidence="12 13">
    <name type="scientific">Arabis alpina</name>
    <name type="common">Alpine rock-cress</name>
    <dbReference type="NCBI Taxonomy" id="50452"/>
    <lineage>
        <taxon>Eukaryota</taxon>
        <taxon>Viridiplantae</taxon>
        <taxon>Streptophyta</taxon>
        <taxon>Embryophyta</taxon>
        <taxon>Tracheophyta</taxon>
        <taxon>Spermatophyta</taxon>
        <taxon>Magnoliopsida</taxon>
        <taxon>eudicotyledons</taxon>
        <taxon>Gunneridae</taxon>
        <taxon>Pentapetalae</taxon>
        <taxon>rosids</taxon>
        <taxon>malvids</taxon>
        <taxon>Brassicales</taxon>
        <taxon>Brassicaceae</taxon>
        <taxon>Arabideae</taxon>
        <taxon>Arabis</taxon>
    </lineage>
</organism>
<evidence type="ECO:0000256" key="9">
    <source>
        <dbReference type="RuleBase" id="RU003346"/>
    </source>
</evidence>
<dbReference type="InterPro" id="IPR045262">
    <property type="entry name" value="STP/PLT_plant"/>
</dbReference>
<evidence type="ECO:0000256" key="7">
    <source>
        <dbReference type="ARBA" id="ARBA00022989"/>
    </source>
</evidence>
<dbReference type="GO" id="GO:0015145">
    <property type="term" value="F:monosaccharide transmembrane transporter activity"/>
    <property type="evidence" value="ECO:0007669"/>
    <property type="project" value="EnsemblPlants"/>
</dbReference>
<feature type="transmembrane region" description="Helical" evidence="10">
    <location>
        <begin position="20"/>
        <end position="38"/>
    </location>
</feature>
<proteinExistence type="inferred from homology"/>
<dbReference type="PANTHER" id="PTHR23500">
    <property type="entry name" value="SOLUTE CARRIER FAMILY 2, FACILITATED GLUCOSE TRANSPORTER"/>
    <property type="match status" value="1"/>
</dbReference>
<keyword evidence="13" id="KW-1185">Reference proteome</keyword>
<dbReference type="OrthoDB" id="5296287at2759"/>
<feature type="transmembrane region" description="Helical" evidence="10">
    <location>
        <begin position="110"/>
        <end position="128"/>
    </location>
</feature>
<keyword evidence="3 9" id="KW-0813">Transport</keyword>
<sequence length="498" mass="55698">MGDNDKKIEEGGSFPAKMTYQVIICCIIAAVGGLMFGYDIGISGGVTSMDTFLLEFFPHVYEKKHRVHENNYCKFDDQLLQLFTSSLYLAGIFASLAASYFSRRFGRKPTIMLASIFFLIGAILNLSARDLGMLIGGRILLGCGIGFGNQTVPLFISEIAPARYRGGLNIMFQFLITIGILTASYVNYLTSTMKNGWRYSLGGAAVPALILLIGSIFIHETPANLIERGKDDKGKEVLRKIRGVEDIELEFQEIKRATEISQKVKSPFKELFCNRENRPPLICGTLLQFFQQFTGINVVMFYAPVLFQTMGSGNDASLISTVVTNGVNAIATIFAIVFVDMFGRKFFLVEGATQMTVTQIAIGSLLGVNLKLVGPITGHTVPLTVLILICVYVSGFAWSWGPLGWLVPSEIYPLEVRSSGYYCAVAMNMICTFIIGQFFLSALCRFRFILFFFFGVMNIIMGLFAIFFLPETKGVPIEEMAERRWKKHWHWKKYFKQN</sequence>
<feature type="transmembrane region" description="Helical" evidence="10">
    <location>
        <begin position="281"/>
        <end position="305"/>
    </location>
</feature>
<feature type="transmembrane region" description="Helical" evidence="10">
    <location>
        <begin position="419"/>
        <end position="440"/>
    </location>
</feature>
<dbReference type="CDD" id="cd17361">
    <property type="entry name" value="MFS_STP"/>
    <property type="match status" value="1"/>
</dbReference>
<reference evidence="13" key="1">
    <citation type="journal article" date="2015" name="Nat. Plants">
        <title>Genome expansion of Arabis alpina linked with retrotransposition and reduced symmetric DNA methylation.</title>
        <authorList>
            <person name="Willing E.M."/>
            <person name="Rawat V."/>
            <person name="Mandakova T."/>
            <person name="Maumus F."/>
            <person name="James G.V."/>
            <person name="Nordstroem K.J."/>
            <person name="Becker C."/>
            <person name="Warthmann N."/>
            <person name="Chica C."/>
            <person name="Szarzynska B."/>
            <person name="Zytnicki M."/>
            <person name="Albani M.C."/>
            <person name="Kiefer C."/>
            <person name="Bergonzi S."/>
            <person name="Castaings L."/>
            <person name="Mateos J.L."/>
            <person name="Berns M.C."/>
            <person name="Bujdoso N."/>
            <person name="Piofczyk T."/>
            <person name="de Lorenzo L."/>
            <person name="Barrero-Sicilia C."/>
            <person name="Mateos I."/>
            <person name="Piednoel M."/>
            <person name="Hagmann J."/>
            <person name="Chen-Min-Tao R."/>
            <person name="Iglesias-Fernandez R."/>
            <person name="Schuster S.C."/>
            <person name="Alonso-Blanco C."/>
            <person name="Roudier F."/>
            <person name="Carbonero P."/>
            <person name="Paz-Ares J."/>
            <person name="Davis S.J."/>
            <person name="Pecinka A."/>
            <person name="Quesneville H."/>
            <person name="Colot V."/>
            <person name="Lysak M.A."/>
            <person name="Weigel D."/>
            <person name="Coupland G."/>
            <person name="Schneeberger K."/>
        </authorList>
    </citation>
    <scope>NUCLEOTIDE SEQUENCE [LARGE SCALE GENOMIC DNA]</scope>
    <source>
        <strain evidence="13">cv. Pajares</strain>
    </source>
</reference>
<dbReference type="eggNOG" id="KOG0254">
    <property type="taxonomic scope" value="Eukaryota"/>
</dbReference>
<dbReference type="InterPro" id="IPR036259">
    <property type="entry name" value="MFS_trans_sf"/>
</dbReference>
<dbReference type="FunFam" id="1.20.1250.20:FF:000002">
    <property type="entry name" value="Sugar transport protein 13"/>
    <property type="match status" value="1"/>
</dbReference>
<feature type="transmembrane region" description="Helical" evidence="10">
    <location>
        <begin position="168"/>
        <end position="187"/>
    </location>
</feature>
<dbReference type="PRINTS" id="PR00171">
    <property type="entry name" value="SUGRTRNSPORT"/>
</dbReference>
<keyword evidence="6" id="KW-0769">Symport</keyword>
<dbReference type="PROSITE" id="PS00216">
    <property type="entry name" value="SUGAR_TRANSPORT_1"/>
    <property type="match status" value="1"/>
</dbReference>
<feature type="transmembrane region" description="Helical" evidence="10">
    <location>
        <begin position="317"/>
        <end position="339"/>
    </location>
</feature>
<evidence type="ECO:0000256" key="2">
    <source>
        <dbReference type="ARBA" id="ARBA00010992"/>
    </source>
</evidence>
<dbReference type="NCBIfam" id="TIGR00879">
    <property type="entry name" value="SP"/>
    <property type="match status" value="1"/>
</dbReference>
<dbReference type="OMA" id="VWIYIYA"/>
<protein>
    <recommendedName>
        <fullName evidence="11">Major facilitator superfamily (MFS) profile domain-containing protein</fullName>
    </recommendedName>
</protein>
<dbReference type="AlphaFoldDB" id="A0A087HLR1"/>
<dbReference type="PROSITE" id="PS50850">
    <property type="entry name" value="MFS"/>
    <property type="match status" value="1"/>
</dbReference>
<feature type="transmembrane region" description="Helical" evidence="10">
    <location>
        <begin position="199"/>
        <end position="218"/>
    </location>
</feature>
<accession>A0A087HLR1</accession>
<dbReference type="Pfam" id="PF00083">
    <property type="entry name" value="Sugar_tr"/>
    <property type="match status" value="1"/>
</dbReference>
<evidence type="ECO:0000256" key="8">
    <source>
        <dbReference type="ARBA" id="ARBA00023136"/>
    </source>
</evidence>
<dbReference type="InterPro" id="IPR005829">
    <property type="entry name" value="Sugar_transporter_CS"/>
</dbReference>
<gene>
    <name evidence="12" type="ordered locus">AALP_Aa1g073500</name>
</gene>
<evidence type="ECO:0000259" key="11">
    <source>
        <dbReference type="PROSITE" id="PS50850"/>
    </source>
</evidence>
<evidence type="ECO:0000256" key="3">
    <source>
        <dbReference type="ARBA" id="ARBA00022448"/>
    </source>
</evidence>
<feature type="transmembrane region" description="Helical" evidence="10">
    <location>
        <begin position="134"/>
        <end position="156"/>
    </location>
</feature>
<evidence type="ECO:0000256" key="5">
    <source>
        <dbReference type="ARBA" id="ARBA00022692"/>
    </source>
</evidence>
<dbReference type="GO" id="GO:0015293">
    <property type="term" value="F:symporter activity"/>
    <property type="evidence" value="ECO:0007669"/>
    <property type="project" value="UniProtKB-KW"/>
</dbReference>
<keyword evidence="8 10" id="KW-0472">Membrane</keyword>
<evidence type="ECO:0000256" key="1">
    <source>
        <dbReference type="ARBA" id="ARBA00004141"/>
    </source>
</evidence>
<dbReference type="EMBL" id="CM002869">
    <property type="protein sequence ID" value="KFK43063.1"/>
    <property type="molecule type" value="Genomic_DNA"/>
</dbReference>
<dbReference type="InterPro" id="IPR020846">
    <property type="entry name" value="MFS_dom"/>
</dbReference>
<keyword evidence="5 10" id="KW-0812">Transmembrane</keyword>
<dbReference type="GO" id="GO:0016020">
    <property type="term" value="C:membrane"/>
    <property type="evidence" value="ECO:0007669"/>
    <property type="project" value="UniProtKB-SubCell"/>
</dbReference>
<feature type="transmembrane region" description="Helical" evidence="10">
    <location>
        <begin position="346"/>
        <end position="366"/>
    </location>
</feature>
<feature type="domain" description="Major facilitator superfamily (MFS) profile" evidence="11">
    <location>
        <begin position="25"/>
        <end position="473"/>
    </location>
</feature>
<dbReference type="PANTHER" id="PTHR23500:SF511">
    <property type="entry name" value="SUGAR TRANSPORT PROTEIN 2"/>
    <property type="match status" value="1"/>
</dbReference>
<keyword evidence="4" id="KW-0762">Sugar transport</keyword>
<dbReference type="Gene3D" id="1.20.1250.20">
    <property type="entry name" value="MFS general substrate transporter like domains"/>
    <property type="match status" value="1"/>
</dbReference>
<evidence type="ECO:0000256" key="10">
    <source>
        <dbReference type="SAM" id="Phobius"/>
    </source>
</evidence>
<keyword evidence="7 10" id="KW-1133">Transmembrane helix</keyword>
<evidence type="ECO:0000256" key="6">
    <source>
        <dbReference type="ARBA" id="ARBA00022847"/>
    </source>
</evidence>
<feature type="transmembrane region" description="Helical" evidence="10">
    <location>
        <begin position="386"/>
        <end position="407"/>
    </location>
</feature>
<dbReference type="InterPro" id="IPR005828">
    <property type="entry name" value="MFS_sugar_transport-like"/>
</dbReference>
<evidence type="ECO:0000313" key="13">
    <source>
        <dbReference type="Proteomes" id="UP000029120"/>
    </source>
</evidence>
<feature type="transmembrane region" description="Helical" evidence="10">
    <location>
        <begin position="79"/>
        <end position="98"/>
    </location>
</feature>
<comment type="subcellular location">
    <subcellularLocation>
        <location evidence="1">Membrane</location>
        <topology evidence="1">Multi-pass membrane protein</topology>
    </subcellularLocation>
</comment>